<dbReference type="Pfam" id="PF01925">
    <property type="entry name" value="TauE"/>
    <property type="match status" value="1"/>
</dbReference>
<comment type="subcellular location">
    <subcellularLocation>
        <location evidence="1 8">Cell membrane</location>
        <topology evidence="1 8">Multi-pass membrane protein</topology>
    </subcellularLocation>
</comment>
<evidence type="ECO:0000256" key="4">
    <source>
        <dbReference type="ARBA" id="ARBA00022475"/>
    </source>
</evidence>
<feature type="transmembrane region" description="Helical" evidence="8">
    <location>
        <begin position="76"/>
        <end position="95"/>
    </location>
</feature>
<evidence type="ECO:0000256" key="8">
    <source>
        <dbReference type="RuleBase" id="RU363041"/>
    </source>
</evidence>
<protein>
    <recommendedName>
        <fullName evidence="8">Probable membrane transporter protein</fullName>
    </recommendedName>
</protein>
<keyword evidence="3" id="KW-0813">Transport</keyword>
<feature type="transmembrane region" description="Helical" evidence="8">
    <location>
        <begin position="101"/>
        <end position="120"/>
    </location>
</feature>
<evidence type="ECO:0000313" key="10">
    <source>
        <dbReference type="Proteomes" id="UP001330812"/>
    </source>
</evidence>
<keyword evidence="5 8" id="KW-0812">Transmembrane</keyword>
<dbReference type="RefSeq" id="WP_326836249.1">
    <property type="nucleotide sequence ID" value="NZ_CP142149.1"/>
</dbReference>
<evidence type="ECO:0000256" key="6">
    <source>
        <dbReference type="ARBA" id="ARBA00022989"/>
    </source>
</evidence>
<evidence type="ECO:0000313" key="9">
    <source>
        <dbReference type="EMBL" id="WSE33450.1"/>
    </source>
</evidence>
<accession>A0ABZ1IG50</accession>
<dbReference type="Proteomes" id="UP001330812">
    <property type="component" value="Chromosome"/>
</dbReference>
<feature type="transmembrane region" description="Helical" evidence="8">
    <location>
        <begin position="44"/>
        <end position="64"/>
    </location>
</feature>
<dbReference type="PANTHER" id="PTHR30269">
    <property type="entry name" value="TRANSMEMBRANE PROTEIN YFCA"/>
    <property type="match status" value="1"/>
</dbReference>
<evidence type="ECO:0000256" key="7">
    <source>
        <dbReference type="ARBA" id="ARBA00023136"/>
    </source>
</evidence>
<feature type="transmembrane region" description="Helical" evidence="8">
    <location>
        <begin position="141"/>
        <end position="172"/>
    </location>
</feature>
<keyword evidence="7 8" id="KW-0472">Membrane</keyword>
<keyword evidence="10" id="KW-1185">Reference proteome</keyword>
<organism evidence="9 10">
    <name type="scientific">Amycolatopsis rhabdoformis</name>
    <dbReference type="NCBI Taxonomy" id="1448059"/>
    <lineage>
        <taxon>Bacteria</taxon>
        <taxon>Bacillati</taxon>
        <taxon>Actinomycetota</taxon>
        <taxon>Actinomycetes</taxon>
        <taxon>Pseudonocardiales</taxon>
        <taxon>Pseudonocardiaceae</taxon>
        <taxon>Amycolatopsis</taxon>
    </lineage>
</organism>
<dbReference type="InterPro" id="IPR052017">
    <property type="entry name" value="TSUP"/>
</dbReference>
<feature type="transmembrane region" description="Helical" evidence="8">
    <location>
        <begin position="211"/>
        <end position="232"/>
    </location>
</feature>
<keyword evidence="4 8" id="KW-1003">Cell membrane</keyword>
<evidence type="ECO:0000256" key="5">
    <source>
        <dbReference type="ARBA" id="ARBA00022692"/>
    </source>
</evidence>
<dbReference type="InterPro" id="IPR002781">
    <property type="entry name" value="TM_pro_TauE-like"/>
</dbReference>
<name>A0ABZ1IG50_9PSEU</name>
<feature type="transmembrane region" description="Helical" evidence="8">
    <location>
        <begin position="238"/>
        <end position="258"/>
    </location>
</feature>
<evidence type="ECO:0000256" key="1">
    <source>
        <dbReference type="ARBA" id="ARBA00004651"/>
    </source>
</evidence>
<proteinExistence type="inferred from homology"/>
<reference evidence="9 10" key="1">
    <citation type="journal article" date="2015" name="Int. J. Syst. Evol. Microbiol.">
        <title>Amycolatopsis rhabdoformis sp. nov., an actinomycete isolated from a tropical forest soil.</title>
        <authorList>
            <person name="Souza W.R."/>
            <person name="Silva R.E."/>
            <person name="Goodfellow M."/>
            <person name="Busarakam K."/>
            <person name="Figueiro F.S."/>
            <person name="Ferreira D."/>
            <person name="Rodrigues-Filho E."/>
            <person name="Moraes L.A.B."/>
            <person name="Zucchi T.D."/>
        </authorList>
    </citation>
    <scope>NUCLEOTIDE SEQUENCE [LARGE SCALE GENOMIC DNA]</scope>
    <source>
        <strain evidence="9 10">NCIMB 14900</strain>
    </source>
</reference>
<keyword evidence="6 8" id="KW-1133">Transmembrane helix</keyword>
<dbReference type="PANTHER" id="PTHR30269:SF0">
    <property type="entry name" value="MEMBRANE TRANSPORTER PROTEIN YFCA-RELATED"/>
    <property type="match status" value="1"/>
</dbReference>
<comment type="similarity">
    <text evidence="2 8">Belongs to the 4-toluene sulfonate uptake permease (TSUP) (TC 2.A.102) family.</text>
</comment>
<evidence type="ECO:0000256" key="3">
    <source>
        <dbReference type="ARBA" id="ARBA00022448"/>
    </source>
</evidence>
<gene>
    <name evidence="9" type="ORF">VSH64_15240</name>
</gene>
<sequence>MIIDAGELALLLLAGVGAGLVGATAGLASLVSYPALLAAGMPPVVANMTNTVAMLGTTAGAAAGARPELSGQWRRLLPLCLITTAGGGCGGLVLLLTPPGAFTVVVPWLIGGASVVLLAGPRLRRMAERSKNPETAAPEGIGPAAGAAAFLVGVYGGYFGAAAGVLMLALLTTVWTQPLARTNAAKNIATGTANLIAAAVFAFTGRVLWPAALAVCVGSVAGSWLGSVIVRYLPATPLRIAIAIGGLVLAVVLAREAFAG</sequence>
<evidence type="ECO:0000256" key="2">
    <source>
        <dbReference type="ARBA" id="ARBA00009142"/>
    </source>
</evidence>
<dbReference type="EMBL" id="CP142149">
    <property type="protein sequence ID" value="WSE33450.1"/>
    <property type="molecule type" value="Genomic_DNA"/>
</dbReference>